<accession>A0ABR7A6Z9</accession>
<dbReference type="RefSeq" id="WP_186904076.1">
    <property type="nucleotide sequence ID" value="NZ_JACOGD010000006.1"/>
</dbReference>
<name>A0ABR7A6Z9_9BURK</name>
<dbReference type="EMBL" id="JACOGD010000006">
    <property type="protein sequence ID" value="MBC3932412.1"/>
    <property type="molecule type" value="Genomic_DNA"/>
</dbReference>
<evidence type="ECO:0000313" key="3">
    <source>
        <dbReference type="Proteomes" id="UP000654304"/>
    </source>
</evidence>
<dbReference type="Proteomes" id="UP000654304">
    <property type="component" value="Unassembled WGS sequence"/>
</dbReference>
<organism evidence="2 3">
    <name type="scientific">Undibacterium curvum</name>
    <dbReference type="NCBI Taxonomy" id="2762294"/>
    <lineage>
        <taxon>Bacteria</taxon>
        <taxon>Pseudomonadati</taxon>
        <taxon>Pseudomonadota</taxon>
        <taxon>Betaproteobacteria</taxon>
        <taxon>Burkholderiales</taxon>
        <taxon>Oxalobacteraceae</taxon>
        <taxon>Undibacterium</taxon>
    </lineage>
</organism>
<evidence type="ECO:0000313" key="2">
    <source>
        <dbReference type="EMBL" id="MBC3932412.1"/>
    </source>
</evidence>
<keyword evidence="3" id="KW-1185">Reference proteome</keyword>
<proteinExistence type="predicted"/>
<gene>
    <name evidence="2" type="ORF">H8K43_12055</name>
</gene>
<evidence type="ECO:0000259" key="1">
    <source>
        <dbReference type="Pfam" id="PF21880"/>
    </source>
</evidence>
<reference evidence="2 3" key="1">
    <citation type="submission" date="2020-08" db="EMBL/GenBank/DDBJ databases">
        <title>Novel species isolated from subtropical streams in China.</title>
        <authorList>
            <person name="Lu H."/>
        </authorList>
    </citation>
    <scope>NUCLEOTIDE SEQUENCE [LARGE SCALE GENOMIC DNA]</scope>
    <source>
        <strain evidence="2 3">CY22W</strain>
    </source>
</reference>
<comment type="caution">
    <text evidence="2">The sequence shown here is derived from an EMBL/GenBank/DDBJ whole genome shotgun (WGS) entry which is preliminary data.</text>
</comment>
<protein>
    <recommendedName>
        <fullName evidence="1">DUF6916 domain-containing protein</fullName>
    </recommendedName>
</protein>
<dbReference type="Pfam" id="PF21880">
    <property type="entry name" value="DUF6916"/>
    <property type="match status" value="1"/>
</dbReference>
<sequence length="98" mass="11369">MTFSTELFRPHIGSYFDIYFDNQQQLRLLLQSVDDHGRSGQGYYSFSLMFFCDGEYQLVQDTYPLQHPVLGELNIFLVPIARKDQGICYQASFTLKVG</sequence>
<dbReference type="InterPro" id="IPR054209">
    <property type="entry name" value="DUF6916"/>
</dbReference>
<feature type="domain" description="DUF6916" evidence="1">
    <location>
        <begin position="4"/>
        <end position="93"/>
    </location>
</feature>